<evidence type="ECO:0000256" key="1">
    <source>
        <dbReference type="ARBA" id="ARBA00022448"/>
    </source>
</evidence>
<feature type="repeat" description="ANK" evidence="6">
    <location>
        <begin position="965"/>
        <end position="997"/>
    </location>
</feature>
<feature type="transmembrane region" description="Helical" evidence="7">
    <location>
        <begin position="1192"/>
        <end position="1213"/>
    </location>
</feature>
<feature type="repeat" description="ANK" evidence="6">
    <location>
        <begin position="226"/>
        <end position="258"/>
    </location>
</feature>
<feature type="transmembrane region" description="Helical" evidence="7">
    <location>
        <begin position="1499"/>
        <end position="1519"/>
    </location>
</feature>
<dbReference type="PANTHER" id="PTHR24198">
    <property type="entry name" value="ANKYRIN REPEAT AND PROTEIN KINASE DOMAIN-CONTAINING PROTEIN"/>
    <property type="match status" value="1"/>
</dbReference>
<evidence type="ECO:0000256" key="6">
    <source>
        <dbReference type="PROSITE-ProRule" id="PRU00023"/>
    </source>
</evidence>
<keyword evidence="7" id="KW-0812">Transmembrane</keyword>
<organism evidence="8 9">
    <name type="scientific">Hydra vulgaris</name>
    <name type="common">Hydra</name>
    <name type="synonym">Hydra attenuata</name>
    <dbReference type="NCBI Taxonomy" id="6087"/>
    <lineage>
        <taxon>Eukaryota</taxon>
        <taxon>Metazoa</taxon>
        <taxon>Cnidaria</taxon>
        <taxon>Hydrozoa</taxon>
        <taxon>Hydroidolina</taxon>
        <taxon>Anthoathecata</taxon>
        <taxon>Aplanulata</taxon>
        <taxon>Hydridae</taxon>
        <taxon>Hydra</taxon>
    </lineage>
</organism>
<dbReference type="PRINTS" id="PR01097">
    <property type="entry name" value="TRNSRECEPTRP"/>
</dbReference>
<feature type="repeat" description="ANK" evidence="6">
    <location>
        <begin position="359"/>
        <end position="391"/>
    </location>
</feature>
<feature type="repeat" description="ANK" evidence="6">
    <location>
        <begin position="931"/>
        <end position="957"/>
    </location>
</feature>
<evidence type="ECO:0000256" key="3">
    <source>
        <dbReference type="ARBA" id="ARBA00023043"/>
    </source>
</evidence>
<feature type="repeat" description="ANK" evidence="6">
    <location>
        <begin position="193"/>
        <end position="225"/>
    </location>
</feature>
<evidence type="ECO:0000256" key="7">
    <source>
        <dbReference type="SAM" id="Phobius"/>
    </source>
</evidence>
<dbReference type="SMART" id="SM00248">
    <property type="entry name" value="ANK"/>
    <property type="match status" value="29"/>
</dbReference>
<feature type="transmembrane region" description="Helical" evidence="7">
    <location>
        <begin position="1324"/>
        <end position="1347"/>
    </location>
</feature>
<feature type="repeat" description="ANK" evidence="6">
    <location>
        <begin position="393"/>
        <end position="427"/>
    </location>
</feature>
<feature type="repeat" description="ANK" evidence="6">
    <location>
        <begin position="820"/>
        <end position="840"/>
    </location>
</feature>
<keyword evidence="7" id="KW-1133">Transmembrane helix</keyword>
<feature type="transmembrane region" description="Helical" evidence="7">
    <location>
        <begin position="1359"/>
        <end position="1378"/>
    </location>
</feature>
<dbReference type="PROSITE" id="PS50297">
    <property type="entry name" value="ANK_REP_REGION"/>
    <property type="match status" value="18"/>
</dbReference>
<feature type="repeat" description="ANK" evidence="6">
    <location>
        <begin position="326"/>
        <end position="358"/>
    </location>
</feature>
<dbReference type="SUPFAM" id="SSF48403">
    <property type="entry name" value="Ankyrin repeat"/>
    <property type="match status" value="4"/>
</dbReference>
<dbReference type="Gene3D" id="1.25.40.20">
    <property type="entry name" value="Ankyrin repeat-containing domain"/>
    <property type="match status" value="6"/>
</dbReference>
<dbReference type="RefSeq" id="XP_065668343.1">
    <property type="nucleotide sequence ID" value="XM_065812271.1"/>
</dbReference>
<evidence type="ECO:0000313" key="8">
    <source>
        <dbReference type="Proteomes" id="UP001652625"/>
    </source>
</evidence>
<feature type="repeat" description="ANK" evidence="6">
    <location>
        <begin position="685"/>
        <end position="717"/>
    </location>
</feature>
<sequence>MWNEISQMFISQKNKKATFINGFENSLAETSSSQAEDLNNHYDAAIPDNYDDSNLTQLMLACRQDNQSEVEKLLIEGFPVDAIDSDGRTALFYAVTFSSINIISSLLAAKADPFIVAGQYERNCLHQACSRAKKSIEVVRLIVNTMGEVAKLEQDKAGLLPLHLAIFVGEREVCKELLSTHRGEQLCSVTRYYKDTALHLAAKKKDLDILKLLIQEHANINQTNHEGKTPLHILAAESDVESVEYLISQNASGVIADKQNCTPLHIATKAGSIEIVQLLIEKCHANLNERSKDGSTLMHLAAKFGHVEVLSFFLKHKVSVRTPNRNGIEALHEACKRGFSAIVKLLIEHGAQVEKYTKDFYTPLHYAVLHGKYNAAQILIGYGADVNAVGGTKNDSPLHFAAKLNRHSDHLTKLLLLSGANSYILNLDGESPLHVAVRLKNSAVAKLLIKDGASVIAKNNDGETPLHLSVSNSSILILLLILDEMKKVLDASEFEKQINATNKLGETALHYCAKISSNTETQTIFTDLTKLLLDNSAKHNLQTLHTAETAVHYCCETGNTKVLQMIFASISEKETFKASNCPNIKGWTPLLIACHFGHLGIVRTLLEHDARLDYFDQDGKTALHIASQSGHISCAELLLEKNAYVDVKTKFGMSSVSLAAANGHSQLFEMLVTKYHAAHSILALNKQSALHLASKNGYIYAVKSLLKLGADPSLVDMDLVAPIHLAAENNHYEVVKLYLEMNHELRELANKDGNTFVHVAAIKGSLEVMMAVLKVDKMMALSKSRNTFQTPLHLSAIYNQSEIVQLLISKGVPLFDEDKNGMTALHLAAQYGSRKVIEALRGKIPFDIVSQKTGFTPLHIAAEYGQSASLGEFLMKIPGDILSQCPFGLKPSETEFGYTCLHLAAKNGHEETVRQLLNVEKIVVEQRTTKNGLIPFHLAMSGGHIDVASLLLSRSAEQINFKCFLGRTALHYAASNYQLKLVRLLIAQGADINEPDNNGMTPLHCAAEAGIIENVIYLIEMGAAPLLCDKDQQIPLLYALKNRHAEVVSFLMLNKFDVEMLIKDKMFLANLMVCCNLNNNLPAQDLILNSPAPIYAAIKLTLAFRKEAIRIKDKSDDYMEIEDFCEKMAYKILSIATTIECGALLYAVDDYKQALLDILIDNEFKDCVAQSNIQSFFSDIWNGDLFTIEAPAFLIIAVICFFFPPLWFFLCLPFHRFSKVPTLKFICHLISHFYFTIILILVVAVPWNRSYLELYPPPWEWMLWIWHCAMFLNTITDIEISYFKVVQCMIAASALSLNILAYFMENRVRENVMYARDNVLGLNLLMLFVQFFLEFLAMHEVFGPWTVMIKSLVVDVLKFVFILSLCIVAFTMHGAIIYKPVYNKSQSLTDFPLTILDFNNVNKGIMDIFSDRVYACFGMGQSPVPLSSEQKLQSPTESYAIDAVSYLFYQIIAVVVLINLLVAMMGSTYSRFEERSTIEWRYTRGKNIWAMTKTNTVPIPVNLITTFILIVQVIVSTYFCCCRANIADLYQNMSVFEEVVAKNVDNNEKQKKGKTKKGLDLREVIDWKKVVEDLKVALNYHPLTLDDYFERLKTPMKNKSSEK</sequence>
<dbReference type="PROSITE" id="PS50088">
    <property type="entry name" value="ANK_REPEAT"/>
    <property type="match status" value="18"/>
</dbReference>
<dbReference type="InterPro" id="IPR036770">
    <property type="entry name" value="Ankyrin_rpt-contain_sf"/>
</dbReference>
<keyword evidence="8" id="KW-1185">Reference proteome</keyword>
<feature type="transmembrane region" description="Helical" evidence="7">
    <location>
        <begin position="1282"/>
        <end position="1304"/>
    </location>
</feature>
<evidence type="ECO:0000256" key="5">
    <source>
        <dbReference type="ARBA" id="ARBA00023303"/>
    </source>
</evidence>
<keyword evidence="3 6" id="KW-0040">ANK repeat</keyword>
<name>A0ABM4D268_HYDVU</name>
<dbReference type="GeneID" id="101240612"/>
<dbReference type="PRINTS" id="PR01415">
    <property type="entry name" value="ANKYRIN"/>
</dbReference>
<reference evidence="9" key="1">
    <citation type="submission" date="2025-08" db="UniProtKB">
        <authorList>
            <consortium name="RefSeq"/>
        </authorList>
    </citation>
    <scope>IDENTIFICATION</scope>
</reference>
<accession>A0ABM4D268</accession>
<dbReference type="InterPro" id="IPR002110">
    <property type="entry name" value="Ankyrin_rpt"/>
</dbReference>
<keyword evidence="5" id="KW-0407">Ion channel</keyword>
<feature type="repeat" description="ANK" evidence="6">
    <location>
        <begin position="853"/>
        <end position="881"/>
    </location>
</feature>
<feature type="repeat" description="ANK" evidence="6">
    <location>
        <begin position="998"/>
        <end position="1030"/>
    </location>
</feature>
<feature type="repeat" description="ANK" evidence="6">
    <location>
        <begin position="787"/>
        <end position="819"/>
    </location>
</feature>
<keyword evidence="4" id="KW-0406">Ion transport</keyword>
<feature type="repeat" description="ANK" evidence="6">
    <location>
        <begin position="896"/>
        <end position="918"/>
    </location>
</feature>
<dbReference type="Proteomes" id="UP001652625">
    <property type="component" value="Chromosome 12"/>
</dbReference>
<keyword evidence="1" id="KW-0813">Transport</keyword>
<evidence type="ECO:0000256" key="4">
    <source>
        <dbReference type="ARBA" id="ARBA00023065"/>
    </source>
</evidence>
<feature type="repeat" description="ANK" evidence="6">
    <location>
        <begin position="259"/>
        <end position="282"/>
    </location>
</feature>
<feature type="transmembrane region" description="Helical" evidence="7">
    <location>
        <begin position="1225"/>
        <end position="1247"/>
    </location>
</feature>
<evidence type="ECO:0000256" key="2">
    <source>
        <dbReference type="ARBA" id="ARBA00022737"/>
    </source>
</evidence>
<feature type="transmembrane region" description="Helical" evidence="7">
    <location>
        <begin position="1446"/>
        <end position="1466"/>
    </location>
</feature>
<dbReference type="Pfam" id="PF00023">
    <property type="entry name" value="Ank"/>
    <property type="match status" value="1"/>
</dbReference>
<feature type="repeat" description="ANK" evidence="6">
    <location>
        <begin position="428"/>
        <end position="460"/>
    </location>
</feature>
<keyword evidence="7" id="KW-0472">Membrane</keyword>
<dbReference type="PANTHER" id="PTHR24198:SF165">
    <property type="entry name" value="ANKYRIN REPEAT-CONTAINING PROTEIN-RELATED"/>
    <property type="match status" value="1"/>
</dbReference>
<proteinExistence type="predicted"/>
<dbReference type="Pfam" id="PF12796">
    <property type="entry name" value="Ank_2"/>
    <property type="match status" value="9"/>
</dbReference>
<keyword evidence="2" id="KW-0677">Repeat</keyword>
<feature type="repeat" description="ANK" evidence="6">
    <location>
        <begin position="293"/>
        <end position="325"/>
    </location>
</feature>
<feature type="repeat" description="ANK" evidence="6">
    <location>
        <begin position="585"/>
        <end position="617"/>
    </location>
</feature>
<feature type="repeat" description="ANK" evidence="6">
    <location>
        <begin position="618"/>
        <end position="650"/>
    </location>
</feature>
<protein>
    <submittedName>
        <fullName evidence="9">Serine/threonine-protein phosphatase 6 regulatory ankyrin repeat subunit C isoform X4</fullName>
    </submittedName>
</protein>
<gene>
    <name evidence="9" type="primary">LOC101240612</name>
</gene>
<evidence type="ECO:0000313" key="9">
    <source>
        <dbReference type="RefSeq" id="XP_065668343.1"/>
    </source>
</evidence>
<dbReference type="InterPro" id="IPR002153">
    <property type="entry name" value="TRPC_channel"/>
</dbReference>